<dbReference type="AlphaFoldDB" id="W7UTX4"/>
<evidence type="ECO:0000313" key="2">
    <source>
        <dbReference type="EMBL" id="EWM52265.1"/>
    </source>
</evidence>
<accession>W7UTX4</accession>
<dbReference type="OrthoDB" id="277550at2"/>
<keyword evidence="3" id="KW-1185">Reference proteome</keyword>
<sequence>MEEINEAFKQDLSGEPEKGLVFVMQLLMKEKCPTPGKDEMTAVMQKHLGKVDNFSYSPECVGFAAEKYTAVFQDKEVHPLLMVTECIESKPENIDAFTRSQMWDCPEREQILAECGYQVVATDMLGGALAAADRSELLMDYLEALLELYPSCEAVYFQNSGKMFTAERIRSQNIPRESRFIYFAVNVRFFNIEGTDDMIVDTLGMSVLALPDLQYHFHGFDPNHVVNHAYNMLSYIYENDCPIKNGDTIDGIENGRMSMNVQWKCHFEESLIQPPRDVIDIYMNEHSSGGRDYQN</sequence>
<comment type="caution">
    <text evidence="2">The sequence shown here is derived from an EMBL/GenBank/DDBJ whole genome shotgun (WGS) entry which is preliminary data.</text>
</comment>
<evidence type="ECO:0000313" key="3">
    <source>
        <dbReference type="Proteomes" id="UP000019365"/>
    </source>
</evidence>
<dbReference type="Proteomes" id="UP000019365">
    <property type="component" value="Unassembled WGS sequence"/>
</dbReference>
<dbReference type="eggNOG" id="ENOG502Z7PZ">
    <property type="taxonomic scope" value="Bacteria"/>
</dbReference>
<organism evidence="2 3">
    <name type="scientific">Ruminococcus flavefaciens 007c</name>
    <dbReference type="NCBI Taxonomy" id="1341157"/>
    <lineage>
        <taxon>Bacteria</taxon>
        <taxon>Bacillati</taxon>
        <taxon>Bacillota</taxon>
        <taxon>Clostridia</taxon>
        <taxon>Eubacteriales</taxon>
        <taxon>Oscillospiraceae</taxon>
        <taxon>Ruminococcus</taxon>
    </lineage>
</organism>
<dbReference type="InterPro" id="IPR025357">
    <property type="entry name" value="DUF4261"/>
</dbReference>
<dbReference type="Pfam" id="PF14080">
    <property type="entry name" value="DUF4261"/>
    <property type="match status" value="1"/>
</dbReference>
<proteinExistence type="predicted"/>
<name>W7UTX4_RUMFL</name>
<reference evidence="2 3" key="1">
    <citation type="journal article" date="2014" name="PLoS ONE">
        <title>Rumen cellulosomics: divergent fiber-degrading strategies revealed by comparative genome-wide analysis of six ruminococcal strains.</title>
        <authorList>
            <person name="Dassa B."/>
            <person name="Borovok I."/>
            <person name="Ruimy-Israeli V."/>
            <person name="Lamed R."/>
            <person name="Flint H.J."/>
            <person name="Duncan S.H."/>
            <person name="Henrissat B."/>
            <person name="Coutinho P."/>
            <person name="Morrison M."/>
            <person name="Mosoni P."/>
            <person name="Yeoman C.J."/>
            <person name="White B.A."/>
            <person name="Bayer E.A."/>
        </authorList>
    </citation>
    <scope>NUCLEOTIDE SEQUENCE [LARGE SCALE GENOMIC DNA]</scope>
    <source>
        <strain evidence="2 3">007c</strain>
    </source>
</reference>
<evidence type="ECO:0000259" key="1">
    <source>
        <dbReference type="Pfam" id="PF14080"/>
    </source>
</evidence>
<dbReference type="RefSeq" id="WP_037301271.1">
    <property type="nucleotide sequence ID" value="NZ_ATAX01000036.1"/>
</dbReference>
<feature type="domain" description="DUF4261" evidence="1">
    <location>
        <begin position="201"/>
        <end position="281"/>
    </location>
</feature>
<dbReference type="PATRIC" id="fig|1341157.4.peg.3035"/>
<protein>
    <recommendedName>
        <fullName evidence="1">DUF4261 domain-containing protein</fullName>
    </recommendedName>
</protein>
<gene>
    <name evidence="2" type="ORF">RF007C_13005</name>
</gene>
<dbReference type="EMBL" id="ATAX01000036">
    <property type="protein sequence ID" value="EWM52265.1"/>
    <property type="molecule type" value="Genomic_DNA"/>
</dbReference>